<feature type="signal peptide" evidence="1">
    <location>
        <begin position="1"/>
        <end position="23"/>
    </location>
</feature>
<feature type="non-terminal residue" evidence="2">
    <location>
        <position position="96"/>
    </location>
</feature>
<name>A0ABN7WH26_GIGMA</name>
<comment type="caution">
    <text evidence="2">The sequence shown here is derived from an EMBL/GenBank/DDBJ whole genome shotgun (WGS) entry which is preliminary data.</text>
</comment>
<gene>
    <name evidence="2" type="ORF">GMARGA_LOCUS30756</name>
</gene>
<sequence>MDFFNIFCLTIFLFICYLIIDLSKTEFAQEIFNEYLTEDEFIHVIYYEEESANVAVNETNVSINEPNDNNNLQRYQIEEETSLLETKLNKSEIRKE</sequence>
<keyword evidence="3" id="KW-1185">Reference proteome</keyword>
<reference evidence="2 3" key="1">
    <citation type="submission" date="2021-06" db="EMBL/GenBank/DDBJ databases">
        <authorList>
            <person name="Kallberg Y."/>
            <person name="Tangrot J."/>
            <person name="Rosling A."/>
        </authorList>
    </citation>
    <scope>NUCLEOTIDE SEQUENCE [LARGE SCALE GENOMIC DNA]</scope>
    <source>
        <strain evidence="2 3">120-4 pot B 10/14</strain>
    </source>
</reference>
<keyword evidence="1" id="KW-0732">Signal</keyword>
<dbReference type="Proteomes" id="UP000789901">
    <property type="component" value="Unassembled WGS sequence"/>
</dbReference>
<feature type="chain" id="PRO_5047238612" evidence="1">
    <location>
        <begin position="24"/>
        <end position="96"/>
    </location>
</feature>
<dbReference type="EMBL" id="CAJVQB010044168">
    <property type="protein sequence ID" value="CAG8831701.1"/>
    <property type="molecule type" value="Genomic_DNA"/>
</dbReference>
<evidence type="ECO:0000313" key="3">
    <source>
        <dbReference type="Proteomes" id="UP000789901"/>
    </source>
</evidence>
<evidence type="ECO:0000313" key="2">
    <source>
        <dbReference type="EMBL" id="CAG8831701.1"/>
    </source>
</evidence>
<organism evidence="2 3">
    <name type="scientific">Gigaspora margarita</name>
    <dbReference type="NCBI Taxonomy" id="4874"/>
    <lineage>
        <taxon>Eukaryota</taxon>
        <taxon>Fungi</taxon>
        <taxon>Fungi incertae sedis</taxon>
        <taxon>Mucoromycota</taxon>
        <taxon>Glomeromycotina</taxon>
        <taxon>Glomeromycetes</taxon>
        <taxon>Diversisporales</taxon>
        <taxon>Gigasporaceae</taxon>
        <taxon>Gigaspora</taxon>
    </lineage>
</organism>
<proteinExistence type="predicted"/>
<protein>
    <submittedName>
        <fullName evidence="2">17304_t:CDS:1</fullName>
    </submittedName>
</protein>
<evidence type="ECO:0000256" key="1">
    <source>
        <dbReference type="SAM" id="SignalP"/>
    </source>
</evidence>
<accession>A0ABN7WH26</accession>